<accession>A0A8S5T8D6</accession>
<evidence type="ECO:0000313" key="1">
    <source>
        <dbReference type="EMBL" id="DAF59384.1"/>
    </source>
</evidence>
<sequence length="30" mass="3584">MIRCLWPWINGWICPSSDSNRSISHAYMRC</sequence>
<dbReference type="EMBL" id="BK032769">
    <property type="protein sequence ID" value="DAF59384.1"/>
    <property type="molecule type" value="Genomic_DNA"/>
</dbReference>
<proteinExistence type="predicted"/>
<name>A0A8S5T8D6_9CAUD</name>
<organism evidence="1">
    <name type="scientific">Myoviridae sp. ctQQg4</name>
    <dbReference type="NCBI Taxonomy" id="2827686"/>
    <lineage>
        <taxon>Viruses</taxon>
        <taxon>Duplodnaviria</taxon>
        <taxon>Heunggongvirae</taxon>
        <taxon>Uroviricota</taxon>
        <taxon>Caudoviricetes</taxon>
    </lineage>
</organism>
<protein>
    <submittedName>
        <fullName evidence="1">Uncharacterized protein</fullName>
    </submittedName>
</protein>
<reference evidence="1" key="1">
    <citation type="journal article" date="2021" name="Proc. Natl. Acad. Sci. U.S.A.">
        <title>A Catalog of Tens of Thousands of Viruses from Human Metagenomes Reveals Hidden Associations with Chronic Diseases.</title>
        <authorList>
            <person name="Tisza M.J."/>
            <person name="Buck C.B."/>
        </authorList>
    </citation>
    <scope>NUCLEOTIDE SEQUENCE</scope>
    <source>
        <strain evidence="1">CtQQg4</strain>
    </source>
</reference>